<dbReference type="EMBL" id="JACHIO010000013">
    <property type="protein sequence ID" value="MBB5064965.1"/>
    <property type="molecule type" value="Genomic_DNA"/>
</dbReference>
<gene>
    <name evidence="1" type="ORF">HDF15_003327</name>
</gene>
<evidence type="ECO:0000313" key="1">
    <source>
        <dbReference type="EMBL" id="MBB5064965.1"/>
    </source>
</evidence>
<proteinExistence type="predicted"/>
<name>A0A7W7ZRT6_9BACT</name>
<evidence type="ECO:0000313" key="2">
    <source>
        <dbReference type="Proteomes" id="UP000584867"/>
    </source>
</evidence>
<sequence>MSLYVGVICKRPTCNRFICLPLQRFQGAAIAYEVAGDHSCSHCGELHSYSNQDAVDEHGNSIAEV</sequence>
<dbReference type="RefSeq" id="WP_184257291.1">
    <property type="nucleotide sequence ID" value="NZ_JACHIO010000013.1"/>
</dbReference>
<dbReference type="AlphaFoldDB" id="A0A7W7ZRT6"/>
<reference evidence="1 2" key="1">
    <citation type="submission" date="2020-08" db="EMBL/GenBank/DDBJ databases">
        <title>Genomic Encyclopedia of Type Strains, Phase IV (KMG-V): Genome sequencing to study the core and pangenomes of soil and plant-associated prokaryotes.</title>
        <authorList>
            <person name="Whitman W."/>
        </authorList>
    </citation>
    <scope>NUCLEOTIDE SEQUENCE [LARGE SCALE GENOMIC DNA]</scope>
    <source>
        <strain evidence="1 2">X5P3</strain>
    </source>
</reference>
<protein>
    <submittedName>
        <fullName evidence="1">Uncharacterized protein</fullName>
    </submittedName>
</protein>
<comment type="caution">
    <text evidence="1">The sequence shown here is derived from an EMBL/GenBank/DDBJ whole genome shotgun (WGS) entry which is preliminary data.</text>
</comment>
<organism evidence="1 2">
    <name type="scientific">Granulicella mallensis</name>
    <dbReference type="NCBI Taxonomy" id="940614"/>
    <lineage>
        <taxon>Bacteria</taxon>
        <taxon>Pseudomonadati</taxon>
        <taxon>Acidobacteriota</taxon>
        <taxon>Terriglobia</taxon>
        <taxon>Terriglobales</taxon>
        <taxon>Acidobacteriaceae</taxon>
        <taxon>Granulicella</taxon>
    </lineage>
</organism>
<accession>A0A7W7ZRT6</accession>
<dbReference type="Proteomes" id="UP000584867">
    <property type="component" value="Unassembled WGS sequence"/>
</dbReference>